<reference evidence="4 5" key="1">
    <citation type="submission" date="2017-03" db="EMBL/GenBank/DDBJ databases">
        <authorList>
            <person name="Afonso C.L."/>
            <person name="Miller P.J."/>
            <person name="Scott M.A."/>
            <person name="Spackman E."/>
            <person name="Goraichik I."/>
            <person name="Dimitrov K.M."/>
            <person name="Suarez D.L."/>
            <person name="Swayne D.E."/>
        </authorList>
    </citation>
    <scope>NUCLEOTIDE SEQUENCE [LARGE SCALE GENOMIC DNA]</scope>
    <source>
        <strain evidence="4 5">CECT 7691</strain>
    </source>
</reference>
<evidence type="ECO:0000256" key="3">
    <source>
        <dbReference type="SAM" id="SignalP"/>
    </source>
</evidence>
<dbReference type="EMBL" id="FWFR01000002">
    <property type="protein sequence ID" value="SLN57923.1"/>
    <property type="molecule type" value="Genomic_DNA"/>
</dbReference>
<feature type="chain" id="PRO_5012825431" evidence="3">
    <location>
        <begin position="25"/>
        <end position="335"/>
    </location>
</feature>
<dbReference type="InterPro" id="IPR050955">
    <property type="entry name" value="Plant_Biomass_Hydrol_Est"/>
</dbReference>
<dbReference type="RefSeq" id="WP_176245038.1">
    <property type="nucleotide sequence ID" value="NZ_FWFR01000002.1"/>
</dbReference>
<dbReference type="PANTHER" id="PTHR43037:SF1">
    <property type="entry name" value="BLL1128 PROTEIN"/>
    <property type="match status" value="1"/>
</dbReference>
<dbReference type="AlphaFoldDB" id="A0A1Y5TDI1"/>
<dbReference type="GO" id="GO:0016787">
    <property type="term" value="F:hydrolase activity"/>
    <property type="evidence" value="ECO:0007669"/>
    <property type="project" value="UniProtKB-KW"/>
</dbReference>
<dbReference type="PANTHER" id="PTHR43037">
    <property type="entry name" value="UNNAMED PRODUCT-RELATED"/>
    <property type="match status" value="1"/>
</dbReference>
<evidence type="ECO:0000313" key="5">
    <source>
        <dbReference type="Proteomes" id="UP000193200"/>
    </source>
</evidence>
<dbReference type="GO" id="GO:0005576">
    <property type="term" value="C:extracellular region"/>
    <property type="evidence" value="ECO:0007669"/>
    <property type="project" value="InterPro"/>
</dbReference>
<organism evidence="4 5">
    <name type="scientific">Oceanibacterium hippocampi</name>
    <dbReference type="NCBI Taxonomy" id="745714"/>
    <lineage>
        <taxon>Bacteria</taxon>
        <taxon>Pseudomonadati</taxon>
        <taxon>Pseudomonadota</taxon>
        <taxon>Alphaproteobacteria</taxon>
        <taxon>Sneathiellales</taxon>
        <taxon>Sneathiellaceae</taxon>
        <taxon>Oceanibacterium</taxon>
    </lineage>
</organism>
<dbReference type="InterPro" id="IPR029058">
    <property type="entry name" value="AB_hydrolase_fold"/>
</dbReference>
<dbReference type="Proteomes" id="UP000193200">
    <property type="component" value="Unassembled WGS sequence"/>
</dbReference>
<dbReference type="InParanoid" id="A0A1Y5TDI1"/>
<accession>A0A1Y5TDI1</accession>
<name>A0A1Y5TDI1_9PROT</name>
<dbReference type="Gene3D" id="3.40.50.1820">
    <property type="entry name" value="alpha/beta hydrolase"/>
    <property type="match status" value="1"/>
</dbReference>
<dbReference type="InterPro" id="IPR010126">
    <property type="entry name" value="Esterase_phb"/>
</dbReference>
<dbReference type="Pfam" id="PF10503">
    <property type="entry name" value="Esterase_PHB"/>
    <property type="match status" value="1"/>
</dbReference>
<keyword evidence="2" id="KW-0378">Hydrolase</keyword>
<evidence type="ECO:0000256" key="1">
    <source>
        <dbReference type="ARBA" id="ARBA00022729"/>
    </source>
</evidence>
<keyword evidence="1 3" id="KW-0732">Signal</keyword>
<sequence>MRSILLAALALLCLWLPVTASAIAAEAPDFLAPDLVPGSIDVDRVSRQFLLHVPAGDPAGPRPLVVVLHGGAERGDALSVARLTGFHRLGAREGFATVYPNGVGNTWNDGRDGAFTLSRPSAGMDDVGFVVALVERLVRAGIADPRRVYLTGLSNGGMLTFRLACTHAGLFAAAAPVIAALPVFRSGTCRPSRPIPVLMINGDRDRFVPFDGGPVAGFLGQDRGAVHSVAESLAVFARVNGCGTSPMTVARRDAVPDDDTRLVMEDYPGCRDGASVRLYRVIGGGHTYANPDRPAAGPIVRRILGPGSREFDATEAIWAFFRDKLRNPEPARADR</sequence>
<protein>
    <submittedName>
        <fullName evidence="4">Esterase PHB depolymerase</fullName>
    </submittedName>
</protein>
<evidence type="ECO:0000256" key="2">
    <source>
        <dbReference type="ARBA" id="ARBA00022801"/>
    </source>
</evidence>
<keyword evidence="5" id="KW-1185">Reference proteome</keyword>
<proteinExistence type="predicted"/>
<dbReference type="SUPFAM" id="SSF53474">
    <property type="entry name" value="alpha/beta-Hydrolases"/>
    <property type="match status" value="1"/>
</dbReference>
<evidence type="ECO:0000313" key="4">
    <source>
        <dbReference type="EMBL" id="SLN57923.1"/>
    </source>
</evidence>
<gene>
    <name evidence="4" type="ORF">OCH7691_02552</name>
</gene>
<feature type="signal peptide" evidence="3">
    <location>
        <begin position="1"/>
        <end position="24"/>
    </location>
</feature>